<name>A0A4S2JDD0_9HYME</name>
<dbReference type="EMBL" id="QBLH01003874">
    <property type="protein sequence ID" value="TGZ32377.1"/>
    <property type="molecule type" value="Genomic_DNA"/>
</dbReference>
<organism evidence="1 2">
    <name type="scientific">Temnothorax longispinosus</name>
    <dbReference type="NCBI Taxonomy" id="300112"/>
    <lineage>
        <taxon>Eukaryota</taxon>
        <taxon>Metazoa</taxon>
        <taxon>Ecdysozoa</taxon>
        <taxon>Arthropoda</taxon>
        <taxon>Hexapoda</taxon>
        <taxon>Insecta</taxon>
        <taxon>Pterygota</taxon>
        <taxon>Neoptera</taxon>
        <taxon>Endopterygota</taxon>
        <taxon>Hymenoptera</taxon>
        <taxon>Apocrita</taxon>
        <taxon>Aculeata</taxon>
        <taxon>Formicoidea</taxon>
        <taxon>Formicidae</taxon>
        <taxon>Myrmicinae</taxon>
        <taxon>Temnothorax</taxon>
    </lineage>
</organism>
<proteinExistence type="predicted"/>
<sequence length="208" mass="23434">MHIVKQFRHSWIKMRARGAFSKRNIKMDETPVSKERSACENNLGQCLQDKYQLRSVVKSAVRLHLTVDERRSLDRPIYAKPLYAYSKLGKLAIRTRMQIIDVIQPPVEAPLMLLDCTVVHQLITLHQVGQKCSRFCIALLRLEGLRHVSHQRGKLQTVDGSDSARTLVMFTSASPIMLLAGVTHTGALHASRLHVLACTATGIRILGY</sequence>
<accession>A0A4S2JDD0</accession>
<evidence type="ECO:0000313" key="1">
    <source>
        <dbReference type="EMBL" id="TGZ32377.1"/>
    </source>
</evidence>
<dbReference type="Proteomes" id="UP000310200">
    <property type="component" value="Unassembled WGS sequence"/>
</dbReference>
<reference evidence="1 2" key="1">
    <citation type="journal article" date="2019" name="Philos. Trans. R. Soc. Lond., B, Biol. Sci.">
        <title>Ant behaviour and brain gene expression of defending hosts depend on the ecological success of the intruding social parasite.</title>
        <authorList>
            <person name="Kaur R."/>
            <person name="Stoldt M."/>
            <person name="Jongepier E."/>
            <person name="Feldmeyer B."/>
            <person name="Menzel F."/>
            <person name="Bornberg-Bauer E."/>
            <person name="Foitzik S."/>
        </authorList>
    </citation>
    <scope>NUCLEOTIDE SEQUENCE [LARGE SCALE GENOMIC DNA]</scope>
    <source>
        <tissue evidence="1">Whole body</tissue>
    </source>
</reference>
<protein>
    <submittedName>
        <fullName evidence="1">Uncharacterized protein</fullName>
    </submittedName>
</protein>
<dbReference type="AlphaFoldDB" id="A0A4S2JDD0"/>
<evidence type="ECO:0000313" key="2">
    <source>
        <dbReference type="Proteomes" id="UP000310200"/>
    </source>
</evidence>
<comment type="caution">
    <text evidence="1">The sequence shown here is derived from an EMBL/GenBank/DDBJ whole genome shotgun (WGS) entry which is preliminary data.</text>
</comment>
<keyword evidence="2" id="KW-1185">Reference proteome</keyword>
<gene>
    <name evidence="1" type="ORF">DBV15_07439</name>
</gene>